<dbReference type="InterPro" id="IPR010138">
    <property type="entry name" value="UDP-diacylglucosamine_Hdrlase"/>
</dbReference>
<feature type="binding site" evidence="10">
    <location>
        <position position="51"/>
    </location>
    <ligand>
        <name>Mn(2+)</name>
        <dbReference type="ChEBI" id="CHEBI:29035"/>
        <label>1</label>
    </ligand>
</feature>
<feature type="binding site" evidence="10">
    <location>
        <position position="51"/>
    </location>
    <ligand>
        <name>Mn(2+)</name>
        <dbReference type="ChEBI" id="CHEBI:29035"/>
        <label>2</label>
    </ligand>
</feature>
<keyword evidence="2 10" id="KW-0444">Lipid biosynthesis</keyword>
<keyword evidence="9 10" id="KW-0464">Manganese</keyword>
<keyword evidence="13" id="KW-1185">Reference proteome</keyword>
<comment type="function">
    <text evidence="10">Hydrolyzes the pyrophosphate bond of UDP-2,3-diacylglucosamine to yield 2,3-diacylglucosamine 1-phosphate (lipid X) and UMP by catalyzing the attack of water at the alpha-P atom. Involved in the biosynthesis of lipid A, a phosphorylated glycolipid that anchors the lipopolysaccharide to the outer membrane of the cell.</text>
</comment>
<evidence type="ECO:0000256" key="6">
    <source>
        <dbReference type="ARBA" id="ARBA00022801"/>
    </source>
</evidence>
<feature type="binding site" evidence="10">
    <location>
        <position position="206"/>
    </location>
    <ligand>
        <name>Mn(2+)</name>
        <dbReference type="ChEBI" id="CHEBI:29035"/>
        <label>2</label>
    </ligand>
</feature>
<organism evidence="12 13">
    <name type="scientific">Thiomicrorhabdus sediminis</name>
    <dbReference type="NCBI Taxonomy" id="2580412"/>
    <lineage>
        <taxon>Bacteria</taxon>
        <taxon>Pseudomonadati</taxon>
        <taxon>Pseudomonadota</taxon>
        <taxon>Gammaproteobacteria</taxon>
        <taxon>Thiotrichales</taxon>
        <taxon>Piscirickettsiaceae</taxon>
        <taxon>Thiomicrorhabdus</taxon>
    </lineage>
</organism>
<dbReference type="EC" id="3.6.1.54" evidence="10"/>
<comment type="pathway">
    <text evidence="10">Glycolipid biosynthesis; lipid IV(A) biosynthesis; lipid IV(A) from (3R)-3-hydroxytetradecanoyl-[acyl-carrier-protein] and UDP-N-acetyl-alpha-D-glucosamine: step 4/6.</text>
</comment>
<evidence type="ECO:0000256" key="10">
    <source>
        <dbReference type="HAMAP-Rule" id="MF_00575"/>
    </source>
</evidence>
<dbReference type="PANTHER" id="PTHR34990:SF1">
    <property type="entry name" value="UDP-2,3-DIACYLGLUCOSAMINE HYDROLASE"/>
    <property type="match status" value="1"/>
</dbReference>
<dbReference type="EMBL" id="CP040602">
    <property type="protein sequence ID" value="QCU90375.1"/>
    <property type="molecule type" value="Genomic_DNA"/>
</dbReference>
<feature type="binding site" evidence="10">
    <location>
        <position position="89"/>
    </location>
    <ligand>
        <name>Mn(2+)</name>
        <dbReference type="ChEBI" id="CHEBI:29035"/>
        <label>2</label>
    </ligand>
</feature>
<gene>
    <name evidence="10" type="primary">lpxH</name>
    <name evidence="12" type="ORF">FE785_06885</name>
</gene>
<dbReference type="AlphaFoldDB" id="A0A4P9K5U2"/>
<feature type="binding site" evidence="10">
    <location>
        <position position="124"/>
    </location>
    <ligand>
        <name>Mn(2+)</name>
        <dbReference type="ChEBI" id="CHEBI:29035"/>
        <label>2</label>
    </ligand>
</feature>
<dbReference type="SUPFAM" id="SSF56300">
    <property type="entry name" value="Metallo-dependent phosphatases"/>
    <property type="match status" value="1"/>
</dbReference>
<evidence type="ECO:0000256" key="8">
    <source>
        <dbReference type="ARBA" id="ARBA00023136"/>
    </source>
</evidence>
<feature type="domain" description="Calcineurin-like phosphoesterase" evidence="11">
    <location>
        <begin position="14"/>
        <end position="210"/>
    </location>
</feature>
<keyword evidence="4 10" id="KW-0441">Lipid A biosynthesis</keyword>
<sequence length="258" mass="30246">MKVDTLQSSPPFSLVIADIHLQPHSHPINRAFLDFLHSQAPKAEALYILGDLFEMWVGDDIGMEHYQEFVSVFKQLKAQGVEIYLLYGNRDFLMKRRFFAETGIEKLDDIELIERYGHNYIMLHGDSLCTDDKGYQKMRRWFRKPWVQWLFLKLSRHQRLKIGLSMRQSSQQHSQNKNQSIMDVNPEAVQSLFTDYAPTCFMLHGHTHRPAVHQHNLNHADKKRYVLGDWRLNGKKQVDAEIIKLDASGPQLVDFQQL</sequence>
<dbReference type="OrthoDB" id="9783283at2"/>
<dbReference type="Gene3D" id="3.60.21.10">
    <property type="match status" value="1"/>
</dbReference>
<feature type="binding site" evidence="10">
    <location>
        <position position="170"/>
    </location>
    <ligand>
        <name>substrate</name>
    </ligand>
</feature>
<name>A0A4P9K5U2_9GAMM</name>
<dbReference type="NCBIfam" id="TIGR01854">
    <property type="entry name" value="lipid_A_lpxH"/>
    <property type="match status" value="1"/>
</dbReference>
<dbReference type="NCBIfam" id="NF003743">
    <property type="entry name" value="PRK05340.1"/>
    <property type="match status" value="1"/>
</dbReference>
<reference evidence="12 13" key="1">
    <citation type="submission" date="2019-05" db="EMBL/GenBank/DDBJ databases">
        <title>Thiomicrorhabdus sediminis sp. nov, a novel sulfur-oxidizing bacterium isolated from coastal sediment.</title>
        <authorList>
            <person name="Liu X."/>
        </authorList>
    </citation>
    <scope>NUCLEOTIDE SEQUENCE [LARGE SCALE GENOMIC DNA]</scope>
    <source>
        <strain evidence="12 13">G1</strain>
    </source>
</reference>
<dbReference type="UniPathway" id="UPA00359">
    <property type="reaction ID" value="UER00480"/>
</dbReference>
<evidence type="ECO:0000256" key="5">
    <source>
        <dbReference type="ARBA" id="ARBA00022723"/>
    </source>
</evidence>
<dbReference type="InterPro" id="IPR029052">
    <property type="entry name" value="Metallo-depent_PP-like"/>
</dbReference>
<protein>
    <recommendedName>
        <fullName evidence="10">UDP-2,3-diacylglucosamine hydrolase</fullName>
        <ecNumber evidence="10">3.6.1.54</ecNumber>
    </recommendedName>
    <alternativeName>
        <fullName evidence="10">UDP-2,3-diacylglucosamine diphosphatase</fullName>
    </alternativeName>
</protein>
<dbReference type="GO" id="GO:0019897">
    <property type="term" value="C:extrinsic component of plasma membrane"/>
    <property type="evidence" value="ECO:0007669"/>
    <property type="project" value="UniProtKB-UniRule"/>
</dbReference>
<evidence type="ECO:0000259" key="11">
    <source>
        <dbReference type="Pfam" id="PF00149"/>
    </source>
</evidence>
<dbReference type="Pfam" id="PF00149">
    <property type="entry name" value="Metallophos"/>
    <property type="match status" value="1"/>
</dbReference>
<keyword evidence="7 10" id="KW-0443">Lipid metabolism</keyword>
<dbReference type="CDD" id="cd07398">
    <property type="entry name" value="MPP_YbbF-LpxH"/>
    <property type="match status" value="1"/>
</dbReference>
<dbReference type="RefSeq" id="WP_138565050.1">
    <property type="nucleotide sequence ID" value="NZ_CP040602.1"/>
</dbReference>
<keyword evidence="5 10" id="KW-0479">Metal-binding</keyword>
<dbReference type="GO" id="GO:0008758">
    <property type="term" value="F:UDP-2,3-diacylglucosamine hydrolase activity"/>
    <property type="evidence" value="ECO:0007669"/>
    <property type="project" value="UniProtKB-UniRule"/>
</dbReference>
<accession>A0A4P9K5U2</accession>
<comment type="caution">
    <text evidence="10">Lacks conserved residue(s) required for the propagation of feature annotation.</text>
</comment>
<comment type="cofactor">
    <cofactor evidence="10">
        <name>Mn(2+)</name>
        <dbReference type="ChEBI" id="CHEBI:29035"/>
    </cofactor>
    <text evidence="10">Binds 2 Mn(2+) ions per subunit in a binuclear metal center.</text>
</comment>
<feature type="binding site" evidence="10">
    <location>
        <position position="208"/>
    </location>
    <ligand>
        <name>Mn(2+)</name>
        <dbReference type="ChEBI" id="CHEBI:29035"/>
        <label>1</label>
    </ligand>
</feature>
<dbReference type="Proteomes" id="UP000304864">
    <property type="component" value="Chromosome"/>
</dbReference>
<dbReference type="GO" id="GO:0030145">
    <property type="term" value="F:manganese ion binding"/>
    <property type="evidence" value="ECO:0007669"/>
    <property type="project" value="UniProtKB-UniRule"/>
</dbReference>
<feature type="binding site" evidence="10">
    <location>
        <begin position="89"/>
        <end position="90"/>
    </location>
    <ligand>
        <name>substrate</name>
    </ligand>
</feature>
<evidence type="ECO:0000256" key="1">
    <source>
        <dbReference type="ARBA" id="ARBA00022475"/>
    </source>
</evidence>
<evidence type="ECO:0000313" key="12">
    <source>
        <dbReference type="EMBL" id="QCU90375.1"/>
    </source>
</evidence>
<comment type="similarity">
    <text evidence="10">Belongs to the LpxH family.</text>
</comment>
<evidence type="ECO:0000256" key="2">
    <source>
        <dbReference type="ARBA" id="ARBA00022516"/>
    </source>
</evidence>
<dbReference type="KEGG" id="thig:FE785_06885"/>
<evidence type="ECO:0000313" key="13">
    <source>
        <dbReference type="Proteomes" id="UP000304864"/>
    </source>
</evidence>
<feature type="binding site" evidence="10">
    <location>
        <position position="20"/>
    </location>
    <ligand>
        <name>Mn(2+)</name>
        <dbReference type="ChEBI" id="CHEBI:29035"/>
        <label>1</label>
    </ligand>
</feature>
<keyword evidence="1 10" id="KW-1003">Cell membrane</keyword>
<feature type="binding site" evidence="10">
    <location>
        <position position="18"/>
    </location>
    <ligand>
        <name>Mn(2+)</name>
        <dbReference type="ChEBI" id="CHEBI:29035"/>
        <label>1</label>
    </ligand>
</feature>
<dbReference type="GO" id="GO:0009245">
    <property type="term" value="P:lipid A biosynthetic process"/>
    <property type="evidence" value="ECO:0007669"/>
    <property type="project" value="UniProtKB-UniRule"/>
</dbReference>
<keyword evidence="6 10" id="KW-0378">Hydrolase</keyword>
<dbReference type="InterPro" id="IPR004843">
    <property type="entry name" value="Calcineurin-like_PHP"/>
</dbReference>
<dbReference type="HAMAP" id="MF_00575">
    <property type="entry name" value="LpxH"/>
    <property type="match status" value="1"/>
</dbReference>
<evidence type="ECO:0000256" key="4">
    <source>
        <dbReference type="ARBA" id="ARBA00022556"/>
    </source>
</evidence>
<feature type="binding site" evidence="10">
    <location>
        <position position="132"/>
    </location>
    <ligand>
        <name>substrate</name>
    </ligand>
</feature>
<keyword evidence="3 10" id="KW-0997">Cell inner membrane</keyword>
<keyword evidence="8 10" id="KW-0472">Membrane</keyword>
<feature type="binding site" evidence="10">
    <location>
        <position position="206"/>
    </location>
    <ligand>
        <name>substrate</name>
    </ligand>
</feature>
<comment type="catalytic activity">
    <reaction evidence="10">
        <text>UDP-2-N,3-O-bis[(3R)-3-hydroxytetradecanoyl]-alpha-D-glucosamine + H2O = 2-N,3-O-bis[(3R)-3-hydroxytetradecanoyl]-alpha-D-glucosaminyl 1-phosphate + UMP + 2 H(+)</text>
        <dbReference type="Rhea" id="RHEA:25213"/>
        <dbReference type="ChEBI" id="CHEBI:15377"/>
        <dbReference type="ChEBI" id="CHEBI:15378"/>
        <dbReference type="ChEBI" id="CHEBI:57865"/>
        <dbReference type="ChEBI" id="CHEBI:57957"/>
        <dbReference type="ChEBI" id="CHEBI:78847"/>
        <dbReference type="EC" id="3.6.1.54"/>
    </reaction>
</comment>
<dbReference type="PANTHER" id="PTHR34990">
    <property type="entry name" value="UDP-2,3-DIACYLGLUCOSAMINE HYDROLASE-RELATED"/>
    <property type="match status" value="1"/>
</dbReference>
<evidence type="ECO:0000256" key="7">
    <source>
        <dbReference type="ARBA" id="ARBA00023098"/>
    </source>
</evidence>
<comment type="subcellular location">
    <subcellularLocation>
        <location evidence="10">Cell inner membrane</location>
        <topology evidence="10">Peripheral membrane protein</topology>
        <orientation evidence="10">Cytoplasmic side</orientation>
    </subcellularLocation>
</comment>
<feature type="binding site" evidence="10">
    <location>
        <position position="177"/>
    </location>
    <ligand>
        <name>substrate</name>
    </ligand>
</feature>
<dbReference type="InterPro" id="IPR043461">
    <property type="entry name" value="LpxH-like"/>
</dbReference>
<dbReference type="GO" id="GO:0005737">
    <property type="term" value="C:cytoplasm"/>
    <property type="evidence" value="ECO:0007669"/>
    <property type="project" value="InterPro"/>
</dbReference>
<evidence type="ECO:0000256" key="9">
    <source>
        <dbReference type="ARBA" id="ARBA00023211"/>
    </source>
</evidence>
<evidence type="ECO:0000256" key="3">
    <source>
        <dbReference type="ARBA" id="ARBA00022519"/>
    </source>
</evidence>
<proteinExistence type="inferred from homology"/>